<evidence type="ECO:0000256" key="1">
    <source>
        <dbReference type="ARBA" id="ARBA00023002"/>
    </source>
</evidence>
<comment type="caution">
    <text evidence="3">The sequence shown here is derived from an EMBL/GenBank/DDBJ whole genome shotgun (WGS) entry which is preliminary data.</text>
</comment>
<proteinExistence type="predicted"/>
<dbReference type="Pfam" id="PF03450">
    <property type="entry name" value="CO_deh_flav_C"/>
    <property type="match status" value="1"/>
</dbReference>
<keyword evidence="1" id="KW-0560">Oxidoreductase</keyword>
<protein>
    <submittedName>
        <fullName evidence="3">Xanthine dehydrogenase family protein subunit M</fullName>
    </submittedName>
</protein>
<dbReference type="PANTHER" id="PTHR42659:SF1">
    <property type="entry name" value="OXIDOREDUCTASE"/>
    <property type="match status" value="1"/>
</dbReference>
<dbReference type="InterPro" id="IPR051312">
    <property type="entry name" value="Diverse_Substr_Oxidored"/>
</dbReference>
<dbReference type="SMART" id="SM01092">
    <property type="entry name" value="CO_deh_flav_C"/>
    <property type="match status" value="1"/>
</dbReference>
<evidence type="ECO:0000259" key="2">
    <source>
        <dbReference type="PROSITE" id="PS51387"/>
    </source>
</evidence>
<dbReference type="Pfam" id="PF00941">
    <property type="entry name" value="FAD_binding_5"/>
    <property type="match status" value="1"/>
</dbReference>
<accession>A0ABP8EK49</accession>
<dbReference type="Gene3D" id="3.30.465.10">
    <property type="match status" value="2"/>
</dbReference>
<dbReference type="InterPro" id="IPR036318">
    <property type="entry name" value="FAD-bd_PCMH-like_sf"/>
</dbReference>
<reference evidence="4" key="1">
    <citation type="journal article" date="2019" name="Int. J. Syst. Evol. Microbiol.">
        <title>The Global Catalogue of Microorganisms (GCM) 10K type strain sequencing project: providing services to taxonomists for standard genome sequencing and annotation.</title>
        <authorList>
            <consortium name="The Broad Institute Genomics Platform"/>
            <consortium name="The Broad Institute Genome Sequencing Center for Infectious Disease"/>
            <person name="Wu L."/>
            <person name="Ma J."/>
        </authorList>
    </citation>
    <scope>NUCLEOTIDE SEQUENCE [LARGE SCALE GENOMIC DNA]</scope>
    <source>
        <strain evidence="4">JCM 17458</strain>
    </source>
</reference>
<evidence type="ECO:0000313" key="4">
    <source>
        <dbReference type="Proteomes" id="UP001501586"/>
    </source>
</evidence>
<gene>
    <name evidence="3" type="ORF">GCM10022261_18530</name>
</gene>
<dbReference type="InterPro" id="IPR005107">
    <property type="entry name" value="CO_DH_flav_C"/>
</dbReference>
<dbReference type="Gene3D" id="3.30.43.10">
    <property type="entry name" value="Uridine Diphospho-n-acetylenolpyruvylglucosamine Reductase, domain 2"/>
    <property type="match status" value="1"/>
</dbReference>
<dbReference type="InterPro" id="IPR002346">
    <property type="entry name" value="Mopterin_DH_FAD-bd"/>
</dbReference>
<evidence type="ECO:0000313" key="3">
    <source>
        <dbReference type="EMBL" id="GAA4284322.1"/>
    </source>
</evidence>
<dbReference type="InterPro" id="IPR016167">
    <property type="entry name" value="FAD-bd_PCMH_sub1"/>
</dbReference>
<name>A0ABP8EK49_9MICO</name>
<dbReference type="PANTHER" id="PTHR42659">
    <property type="entry name" value="XANTHINE DEHYDROGENASE SUBUNIT C-RELATED"/>
    <property type="match status" value="1"/>
</dbReference>
<dbReference type="InterPro" id="IPR016166">
    <property type="entry name" value="FAD-bd_PCMH"/>
</dbReference>
<feature type="domain" description="FAD-binding PCMH-type" evidence="2">
    <location>
        <begin position="1"/>
        <end position="222"/>
    </location>
</feature>
<dbReference type="SUPFAM" id="SSF56176">
    <property type="entry name" value="FAD-binding/transporter-associated domain-like"/>
    <property type="match status" value="1"/>
</dbReference>
<dbReference type="SUPFAM" id="SSF55447">
    <property type="entry name" value="CO dehydrogenase flavoprotein C-terminal domain-like"/>
    <property type="match status" value="1"/>
</dbReference>
<dbReference type="Gene3D" id="3.30.390.50">
    <property type="entry name" value="CO dehydrogenase flavoprotein, C-terminal domain"/>
    <property type="match status" value="1"/>
</dbReference>
<dbReference type="EMBL" id="BAABAZ010000006">
    <property type="protein sequence ID" value="GAA4284322.1"/>
    <property type="molecule type" value="Genomic_DNA"/>
</dbReference>
<dbReference type="RefSeq" id="WP_236866011.1">
    <property type="nucleotide sequence ID" value="NZ_BAABAZ010000006.1"/>
</dbReference>
<dbReference type="Proteomes" id="UP001501586">
    <property type="component" value="Unassembled WGS sequence"/>
</dbReference>
<sequence length="352" mass="37487">MNPFDYARATDIDGAVTAVAARPGAAFLAGGTNLVDHLKLGVASPEALIDIRRLPLDEVTELPDGGVRVGATVTNSELAAHPLIRERFPALSQALLSGASGQLRNLATTGGNLLQRTRCVYFQDVTTPCSKREPGSGCSALDGYTRYHAILGASEHCVAVHPSDMAVAMLAYDAVVVTTGRNGERRIPLAEFHRLPGDEPSRDTVLEHGELITAVELPARWSADIGAGQERLRSTYRKVRDRASYAFALVSVAAVVELAAEDSGAADAAPRIADCRIVLGGVAHRPWRAERAEDVLRGAPAAEDAFRRAAEAELAAARPLRDNAFKIPMARSTLVAVLRELTAGPHDQEPAR</sequence>
<dbReference type="InterPro" id="IPR016169">
    <property type="entry name" value="FAD-bd_PCMH_sub2"/>
</dbReference>
<dbReference type="InterPro" id="IPR036683">
    <property type="entry name" value="CO_DH_flav_C_dom_sf"/>
</dbReference>
<keyword evidence="4" id="KW-1185">Reference proteome</keyword>
<organism evidence="3 4">
    <name type="scientific">Brevibacterium daeguense</name>
    <dbReference type="NCBI Taxonomy" id="909936"/>
    <lineage>
        <taxon>Bacteria</taxon>
        <taxon>Bacillati</taxon>
        <taxon>Actinomycetota</taxon>
        <taxon>Actinomycetes</taxon>
        <taxon>Micrococcales</taxon>
        <taxon>Brevibacteriaceae</taxon>
        <taxon>Brevibacterium</taxon>
    </lineage>
</organism>
<dbReference type="PROSITE" id="PS51387">
    <property type="entry name" value="FAD_PCMH"/>
    <property type="match status" value="1"/>
</dbReference>